<dbReference type="Pfam" id="PF00782">
    <property type="entry name" value="DSPc"/>
    <property type="match status" value="1"/>
</dbReference>
<dbReference type="Gene3D" id="3.90.190.10">
    <property type="entry name" value="Protein tyrosine phosphatase superfamily"/>
    <property type="match status" value="1"/>
</dbReference>
<dbReference type="PROSITE" id="PS50056">
    <property type="entry name" value="TYR_PHOSPHATASE_2"/>
    <property type="match status" value="1"/>
</dbReference>
<comment type="caution">
    <text evidence="13">The sequence shown here is derived from an EMBL/GenBank/DDBJ whole genome shotgun (WGS) entry which is preliminary data.</text>
</comment>
<dbReference type="GO" id="GO:0004722">
    <property type="term" value="F:protein serine/threonine phosphatase activity"/>
    <property type="evidence" value="ECO:0007669"/>
    <property type="project" value="UniProtKB-EC"/>
</dbReference>
<evidence type="ECO:0000259" key="11">
    <source>
        <dbReference type="PROSITE" id="PS50056"/>
    </source>
</evidence>
<dbReference type="Proteomes" id="UP001283361">
    <property type="component" value="Unassembled WGS sequence"/>
</dbReference>
<dbReference type="SUPFAM" id="SSF52799">
    <property type="entry name" value="(Phosphotyrosine protein) phosphatases II"/>
    <property type="match status" value="1"/>
</dbReference>
<feature type="region of interest" description="Disordered" evidence="9">
    <location>
        <begin position="590"/>
        <end position="628"/>
    </location>
</feature>
<feature type="region of interest" description="Disordered" evidence="9">
    <location>
        <begin position="1227"/>
        <end position="1252"/>
    </location>
</feature>
<dbReference type="InterPro" id="IPR029021">
    <property type="entry name" value="Prot-tyrosine_phosphatase-like"/>
</dbReference>
<sequence length="1498" mass="163993">MALVTIQRSPSPSTDNDGAESSEDANDGRSPLRKRSRTPKEKLRHIFSTVRLINKLRPGLSESYFTVKGAALILPHNECTRKTTKKSHGGEMQHHLQAMLHILRPEDTIKIAIRLEDVVSNYHRYMALVSTKGRQDTEECVILGLDCSSSGASIGLVLPVWLGLKMKLGGDGGFSLYTDEHSYLFKPVSVQAMWSAIQSLVKVVNMAETMKYIHDGLTHTWVGYYKSRINHADQVHQGQWNIEGIEVFAPSSLVIKSDDENERIKLTISQKLKEVMMVVDLDEATSIMLRRAVEQKMGMSLTGFKSYFDEEVMRILGQMDEPSEILDFLYLGSEWNASNLEEIKAKGIGYILNVTKEIDNFFMGMLQYYNVRVLDVEESDLLKHWDKTYKFICKARNNQSKVLVHCKMGISRSASTVMAFLMKDRRWSVDEAYKFVKSKRSIVRPNDGFLEQLNMYGGILTASNKRDIFRSKSDQNLLDDANNKDDPEPIQGSFLGDSLFHVMSHSDWPMAASEGVAYEEEWIADLHAGRGMTPELMQMDGDLEAAEARSADSMDDVIADELKPTEVHQESTVSDSQQVCLRCTEEQTVGATAGSKEGKSSSAPPFVDGFSLGEDSGTGGRSSASLRSIKPDSSWIRPASLELGPDVGESSIDDVFTNGASESAPCTVATGPTFATSDLIEEDINQHQGQGAQSDSPCASLTLHGATETESNDTPMVSETLPASAYEKTQMAFHGISAQAAALQSENKTVDIQKSTAEASDMDAESKLCNMSSMPIGHNTVSVNDSSLKSPNDNDNTNTSPKHAESASENKPKIEMGVRQYFFREKIPWSPGKVQKMREGINKTGHLVTEDEFEDGGGTGQEIAVEPSQGVDLQGENLLSSPPYGMSKSRSCMELGSITGASSDRCAEGLTLYEKEEIPLEPGTVLRTRKEIEERHRFPTERVEDEGGERASYPVLRTSSLKQDSFSPRCAKGNNSRWSAGPPNSLCFSAGSKRRSLDDLRTVGVGEIDSSQSIEALKSSFVGQRAADNCGVTMETKGATAGNNEGPQSPRPKGNLDTDTLALIREIGSALLMSPSTTSPREISADGENNTTIEPCSNMVKYFVTKIEQQQQQQQPVSPDPTTEIHGPHLMAGKDLSAQVQCLNKTRPPVLQDPVYAKTSPIFSSGGDRRCSNNTHEENTTAPFINEQRLDIARGSAGLQEHASSCNREGQVDEVCCDKAQQLMSEPVLAEDDHPEVFESPAQTPGEENSPTVRHLVGKFESGQTADMPCASSYLVESNQEKSASLQPDSCSSSPTAKNISTTSIASLGSTVPLTSTSPCSTQGGSTLTAPTHPPKGNMPDCDIPVEIHELSSSSPGNAQLQKRTATSPHTSPPSFVRSLGPQPFSKKNLEMSRECRSWWSVQPKSASDQPGQRSTSLHHHRTGSADFDQSCLQEGMSRKAGDTEVAFRHSFGEEGRKKRRLHGKSLPIPPTFRVGEEQEQQQQQKPKLGQGPFYSSM</sequence>
<feature type="compositionally biased region" description="Polar residues" evidence="9">
    <location>
        <begin position="773"/>
        <end position="801"/>
    </location>
</feature>
<dbReference type="InterPro" id="IPR000340">
    <property type="entry name" value="Dual-sp_phosphatase_cat-dom"/>
</dbReference>
<feature type="compositionally biased region" description="Basic and acidic residues" evidence="9">
    <location>
        <begin position="1437"/>
        <end position="1457"/>
    </location>
</feature>
<evidence type="ECO:0000256" key="5">
    <source>
        <dbReference type="ARBA" id="ARBA00022801"/>
    </source>
</evidence>
<feature type="domain" description="Tyrosine-protein phosphatase" evidence="10">
    <location>
        <begin position="321"/>
        <end position="462"/>
    </location>
</feature>
<evidence type="ECO:0000256" key="8">
    <source>
        <dbReference type="ARBA" id="ARBA00048336"/>
    </source>
</evidence>
<accession>A0AAE1D367</accession>
<keyword evidence="6" id="KW-0904">Protein phosphatase</keyword>
<feature type="compositionally biased region" description="Basic and acidic residues" evidence="9">
    <location>
        <begin position="802"/>
        <end position="813"/>
    </location>
</feature>
<feature type="compositionally biased region" description="Polar residues" evidence="9">
    <location>
        <begin position="957"/>
        <end position="966"/>
    </location>
</feature>
<dbReference type="InterPro" id="IPR043587">
    <property type="entry name" value="Phosphatase_SSH-like"/>
</dbReference>
<dbReference type="InterPro" id="IPR016130">
    <property type="entry name" value="Tyr_Pase_AS"/>
</dbReference>
<dbReference type="PROSITE" id="PS51998">
    <property type="entry name" value="DEK_C"/>
    <property type="match status" value="1"/>
</dbReference>
<evidence type="ECO:0000256" key="1">
    <source>
        <dbReference type="ARBA" id="ARBA00004245"/>
    </source>
</evidence>
<keyword evidence="7" id="KW-0206">Cytoskeleton</keyword>
<dbReference type="Pfam" id="PF08766">
    <property type="entry name" value="DEK_C"/>
    <property type="match status" value="1"/>
</dbReference>
<comment type="subcellular location">
    <subcellularLocation>
        <location evidence="1">Cytoplasm</location>
        <location evidence="1">Cytoskeleton</location>
    </subcellularLocation>
</comment>
<feature type="region of interest" description="Disordered" evidence="9">
    <location>
        <begin position="773"/>
        <end position="813"/>
    </location>
</feature>
<comment type="similarity">
    <text evidence="2">Belongs to the protein-tyrosine phosphatase family.</text>
</comment>
<evidence type="ECO:0000259" key="12">
    <source>
        <dbReference type="PROSITE" id="PS51998"/>
    </source>
</evidence>
<feature type="compositionally biased region" description="Polar residues" evidence="9">
    <location>
        <begin position="1351"/>
        <end position="1374"/>
    </location>
</feature>
<evidence type="ECO:0000259" key="10">
    <source>
        <dbReference type="PROSITE" id="PS50054"/>
    </source>
</evidence>
<feature type="region of interest" description="Disordered" evidence="9">
    <location>
        <begin position="1402"/>
        <end position="1498"/>
    </location>
</feature>
<keyword evidence="14" id="KW-1185">Reference proteome</keyword>
<evidence type="ECO:0000313" key="14">
    <source>
        <dbReference type="Proteomes" id="UP001283361"/>
    </source>
</evidence>
<dbReference type="GO" id="GO:0030837">
    <property type="term" value="P:negative regulation of actin filament polymerization"/>
    <property type="evidence" value="ECO:0007669"/>
    <property type="project" value="InterPro"/>
</dbReference>
<evidence type="ECO:0000256" key="6">
    <source>
        <dbReference type="ARBA" id="ARBA00022912"/>
    </source>
</evidence>
<dbReference type="EMBL" id="JAWDGP010005603">
    <property type="protein sequence ID" value="KAK3755207.1"/>
    <property type="molecule type" value="Genomic_DNA"/>
</dbReference>
<feature type="compositionally biased region" description="Polar residues" evidence="9">
    <location>
        <begin position="1402"/>
        <end position="1416"/>
    </location>
</feature>
<keyword evidence="4" id="KW-0963">Cytoplasm</keyword>
<proteinExistence type="inferred from homology"/>
<feature type="region of interest" description="Disordered" evidence="9">
    <location>
        <begin position="937"/>
        <end position="984"/>
    </location>
</feature>
<dbReference type="SMART" id="SM00195">
    <property type="entry name" value="DSPc"/>
    <property type="match status" value="1"/>
</dbReference>
<dbReference type="PANTHER" id="PTHR45864:SF2">
    <property type="entry name" value="PROTEIN PHOSPHATASE SLINGSHOT"/>
    <property type="match status" value="1"/>
</dbReference>
<feature type="compositionally biased region" description="Basic residues" evidence="9">
    <location>
        <begin position="31"/>
        <end position="41"/>
    </location>
</feature>
<feature type="compositionally biased region" description="Polar residues" evidence="9">
    <location>
        <begin position="1"/>
        <end position="16"/>
    </location>
</feature>
<dbReference type="InterPro" id="IPR000387">
    <property type="entry name" value="Tyr_Pase_dom"/>
</dbReference>
<feature type="domain" description="DEK-C" evidence="12">
    <location>
        <begin position="262"/>
        <end position="317"/>
    </location>
</feature>
<comment type="catalytic activity">
    <reaction evidence="8">
        <text>O-phospho-L-threonyl-[protein] + H2O = L-threonyl-[protein] + phosphate</text>
        <dbReference type="Rhea" id="RHEA:47004"/>
        <dbReference type="Rhea" id="RHEA-COMP:11060"/>
        <dbReference type="Rhea" id="RHEA-COMP:11605"/>
        <dbReference type="ChEBI" id="CHEBI:15377"/>
        <dbReference type="ChEBI" id="CHEBI:30013"/>
        <dbReference type="ChEBI" id="CHEBI:43474"/>
        <dbReference type="ChEBI" id="CHEBI:61977"/>
        <dbReference type="EC" id="3.1.3.16"/>
    </reaction>
</comment>
<evidence type="ECO:0000256" key="7">
    <source>
        <dbReference type="ARBA" id="ARBA00023212"/>
    </source>
</evidence>
<protein>
    <recommendedName>
        <fullName evidence="3">protein-serine/threonine phosphatase</fullName>
        <ecNumber evidence="3">3.1.3.16</ecNumber>
    </recommendedName>
</protein>
<feature type="region of interest" description="Disordered" evidence="9">
    <location>
        <begin position="1310"/>
        <end position="1386"/>
    </location>
</feature>
<organism evidence="13 14">
    <name type="scientific">Elysia crispata</name>
    <name type="common">lettuce slug</name>
    <dbReference type="NCBI Taxonomy" id="231223"/>
    <lineage>
        <taxon>Eukaryota</taxon>
        <taxon>Metazoa</taxon>
        <taxon>Spiralia</taxon>
        <taxon>Lophotrochozoa</taxon>
        <taxon>Mollusca</taxon>
        <taxon>Gastropoda</taxon>
        <taxon>Heterobranchia</taxon>
        <taxon>Euthyneura</taxon>
        <taxon>Panpulmonata</taxon>
        <taxon>Sacoglossa</taxon>
        <taxon>Placobranchoidea</taxon>
        <taxon>Plakobranchidae</taxon>
        <taxon>Elysia</taxon>
    </lineage>
</organism>
<dbReference type="InterPro" id="IPR020422">
    <property type="entry name" value="TYR_PHOSPHATASE_DUAL_dom"/>
</dbReference>
<feature type="region of interest" description="Disordered" evidence="9">
    <location>
        <begin position="1035"/>
        <end position="1054"/>
    </location>
</feature>
<dbReference type="InterPro" id="IPR043588">
    <property type="entry name" value="SSH-N"/>
</dbReference>
<dbReference type="InterPro" id="IPR014876">
    <property type="entry name" value="DEK_C"/>
</dbReference>
<evidence type="ECO:0000256" key="3">
    <source>
        <dbReference type="ARBA" id="ARBA00013081"/>
    </source>
</evidence>
<dbReference type="Pfam" id="PF23040">
    <property type="entry name" value="PH_SSH1-like_1st"/>
    <property type="match status" value="1"/>
</dbReference>
<dbReference type="GO" id="GO:0005856">
    <property type="term" value="C:cytoskeleton"/>
    <property type="evidence" value="ECO:0007669"/>
    <property type="project" value="UniProtKB-SubCell"/>
</dbReference>
<feature type="compositionally biased region" description="Polar residues" evidence="9">
    <location>
        <begin position="1241"/>
        <end position="1252"/>
    </location>
</feature>
<feature type="region of interest" description="Disordered" evidence="9">
    <location>
        <begin position="1161"/>
        <end position="1180"/>
    </location>
</feature>
<feature type="region of interest" description="Disordered" evidence="9">
    <location>
        <begin position="1"/>
        <end position="41"/>
    </location>
</feature>
<dbReference type="PROSITE" id="PS00383">
    <property type="entry name" value="TYR_PHOSPHATASE_1"/>
    <property type="match status" value="1"/>
</dbReference>
<gene>
    <name evidence="13" type="ORF">RRG08_027466</name>
</gene>
<name>A0AAE1D367_9GAST</name>
<dbReference type="EC" id="3.1.3.16" evidence="3"/>
<evidence type="ECO:0000313" key="13">
    <source>
        <dbReference type="EMBL" id="KAK3755207.1"/>
    </source>
</evidence>
<feature type="compositionally biased region" description="Polar residues" evidence="9">
    <location>
        <begin position="1310"/>
        <end position="1330"/>
    </location>
</feature>
<dbReference type="PROSITE" id="PS50054">
    <property type="entry name" value="TYR_PHOSPHATASE_DUAL"/>
    <property type="match status" value="1"/>
</dbReference>
<keyword evidence="5" id="KW-0378">Hydrolase</keyword>
<evidence type="ECO:0000256" key="9">
    <source>
        <dbReference type="SAM" id="MobiDB-lite"/>
    </source>
</evidence>
<reference evidence="13" key="1">
    <citation type="journal article" date="2023" name="G3 (Bethesda)">
        <title>A reference genome for the long-term kleptoplast-retaining sea slug Elysia crispata morphotype clarki.</title>
        <authorList>
            <person name="Eastman K.E."/>
            <person name="Pendleton A.L."/>
            <person name="Shaikh M.A."/>
            <person name="Suttiyut T."/>
            <person name="Ogas R."/>
            <person name="Tomko P."/>
            <person name="Gavelis G."/>
            <person name="Widhalm J.R."/>
            <person name="Wisecaver J.H."/>
        </authorList>
    </citation>
    <scope>NUCLEOTIDE SEQUENCE</scope>
    <source>
        <strain evidence="13">ECLA1</strain>
    </source>
</reference>
<dbReference type="FunFam" id="3.90.190.10:FF:000004">
    <property type="entry name" value="Protein phosphatase Slingshot homolog 2"/>
    <property type="match status" value="1"/>
</dbReference>
<dbReference type="GO" id="GO:0003779">
    <property type="term" value="F:actin binding"/>
    <property type="evidence" value="ECO:0007669"/>
    <property type="project" value="InterPro"/>
</dbReference>
<dbReference type="PANTHER" id="PTHR45864">
    <property type="entry name" value="SLINGSHOT PROTEIN PHOSPHATASE HOMOLOG"/>
    <property type="match status" value="1"/>
</dbReference>
<evidence type="ECO:0000256" key="4">
    <source>
        <dbReference type="ARBA" id="ARBA00022490"/>
    </source>
</evidence>
<feature type="compositionally biased region" description="Basic and acidic residues" evidence="9">
    <location>
        <begin position="1167"/>
        <end position="1179"/>
    </location>
</feature>
<evidence type="ECO:0000256" key="2">
    <source>
        <dbReference type="ARBA" id="ARBA00009580"/>
    </source>
</evidence>
<feature type="domain" description="Tyrosine specific protein phosphatases" evidence="11">
    <location>
        <begin position="379"/>
        <end position="440"/>
    </location>
</feature>